<keyword evidence="3" id="KW-1185">Reference proteome</keyword>
<feature type="domain" description="DUF4168" evidence="1">
    <location>
        <begin position="51"/>
        <end position="144"/>
    </location>
</feature>
<proteinExistence type="predicted"/>
<dbReference type="RefSeq" id="WP_193914022.1">
    <property type="nucleotide sequence ID" value="NZ_JADEXS020000001.1"/>
</dbReference>
<reference evidence="2" key="1">
    <citation type="submission" date="2020-10" db="EMBL/GenBank/DDBJ databases">
        <authorList>
            <person name="Castelo-Branco R."/>
            <person name="Eusebio N."/>
            <person name="Adriana R."/>
            <person name="Vieira A."/>
            <person name="Brugerolle De Fraissinette N."/>
            <person name="Rezende De Castro R."/>
            <person name="Schneider M.P."/>
            <person name="Vasconcelos V."/>
            <person name="Leao P.N."/>
        </authorList>
    </citation>
    <scope>NUCLEOTIDE SEQUENCE</scope>
    <source>
        <strain evidence="2">LEGE 12446</strain>
    </source>
</reference>
<accession>A0A8J6ZJV1</accession>
<evidence type="ECO:0000313" key="3">
    <source>
        <dbReference type="Proteomes" id="UP000622533"/>
    </source>
</evidence>
<sequence length="158" mass="17705">MKKISYFFSQSNRKRILSQSFFFGVIATVGLISNGFSSSSKAYGQTPTVNNTEIKSYAQAVLAMEPARQNAFEEIKKLIGSGEIPKIVCNDSNSINGLPRKAQDIAVNYCTRSQKIVEDNGLSIDRFNKITIELQNNTNLKREVYNTLLILQQTPDMK</sequence>
<comment type="caution">
    <text evidence="2">The sequence shown here is derived from an EMBL/GenBank/DDBJ whole genome shotgun (WGS) entry which is preliminary data.</text>
</comment>
<dbReference type="AlphaFoldDB" id="A0A8J6ZJV1"/>
<protein>
    <submittedName>
        <fullName evidence="2">DUF4168 domain-containing protein</fullName>
    </submittedName>
</protein>
<evidence type="ECO:0000313" key="2">
    <source>
        <dbReference type="EMBL" id="MBE9021747.1"/>
    </source>
</evidence>
<dbReference type="Proteomes" id="UP000622533">
    <property type="component" value="Unassembled WGS sequence"/>
</dbReference>
<evidence type="ECO:0000259" key="1">
    <source>
        <dbReference type="Pfam" id="PF13767"/>
    </source>
</evidence>
<name>A0A8J6ZJV1_DESMC</name>
<gene>
    <name evidence="2" type="ORF">IQ276_04485</name>
</gene>
<organism evidence="2 3">
    <name type="scientific">Desmonostoc muscorum LEGE 12446</name>
    <dbReference type="NCBI Taxonomy" id="1828758"/>
    <lineage>
        <taxon>Bacteria</taxon>
        <taxon>Bacillati</taxon>
        <taxon>Cyanobacteriota</taxon>
        <taxon>Cyanophyceae</taxon>
        <taxon>Nostocales</taxon>
        <taxon>Nostocaceae</taxon>
        <taxon>Desmonostoc</taxon>
    </lineage>
</organism>
<dbReference type="Pfam" id="PF13767">
    <property type="entry name" value="DUF4168"/>
    <property type="match status" value="1"/>
</dbReference>
<dbReference type="EMBL" id="JADEXS010000037">
    <property type="protein sequence ID" value="MBE9021747.1"/>
    <property type="molecule type" value="Genomic_DNA"/>
</dbReference>
<dbReference type="InterPro" id="IPR025433">
    <property type="entry name" value="DUF4168"/>
</dbReference>